<evidence type="ECO:0000313" key="2">
    <source>
        <dbReference type="EMBL" id="KAL3701123.1"/>
    </source>
</evidence>
<feature type="compositionally biased region" description="Basic and acidic residues" evidence="1">
    <location>
        <begin position="111"/>
        <end position="121"/>
    </location>
</feature>
<organism evidence="2 3">
    <name type="scientific">Riccia sorocarpa</name>
    <dbReference type="NCBI Taxonomy" id="122646"/>
    <lineage>
        <taxon>Eukaryota</taxon>
        <taxon>Viridiplantae</taxon>
        <taxon>Streptophyta</taxon>
        <taxon>Embryophyta</taxon>
        <taxon>Marchantiophyta</taxon>
        <taxon>Marchantiopsida</taxon>
        <taxon>Marchantiidae</taxon>
        <taxon>Marchantiales</taxon>
        <taxon>Ricciaceae</taxon>
        <taxon>Riccia</taxon>
    </lineage>
</organism>
<feature type="compositionally biased region" description="Basic and acidic residues" evidence="1">
    <location>
        <begin position="85"/>
        <end position="94"/>
    </location>
</feature>
<evidence type="ECO:0000256" key="1">
    <source>
        <dbReference type="SAM" id="MobiDB-lite"/>
    </source>
</evidence>
<protein>
    <submittedName>
        <fullName evidence="2">Uncharacterized protein</fullName>
    </submittedName>
</protein>
<sequence length="129" mass="14306">MRLNGLLYLPSTPTGSPANGAFRGPPLCFHHHVFGCTAYFRVPSLPIYPYPPFVHYPQYESQPFDGPHFANPHYGENSVNNRSKGVKEECKGTDSDNDDFDGTSNTSETGQKAEEGRRKIENPVSEEGT</sequence>
<accession>A0ABD3IBP1</accession>
<gene>
    <name evidence="2" type="ORF">R1sor_019145</name>
</gene>
<dbReference type="EMBL" id="JBJQOH010000001">
    <property type="protein sequence ID" value="KAL3701123.1"/>
    <property type="molecule type" value="Genomic_DNA"/>
</dbReference>
<dbReference type="Proteomes" id="UP001633002">
    <property type="component" value="Unassembled WGS sequence"/>
</dbReference>
<name>A0ABD3IBP1_9MARC</name>
<feature type="region of interest" description="Disordered" evidence="1">
    <location>
        <begin position="61"/>
        <end position="129"/>
    </location>
</feature>
<dbReference type="AlphaFoldDB" id="A0ABD3IBP1"/>
<proteinExistence type="predicted"/>
<keyword evidence="3" id="KW-1185">Reference proteome</keyword>
<comment type="caution">
    <text evidence="2">The sequence shown here is derived from an EMBL/GenBank/DDBJ whole genome shotgun (WGS) entry which is preliminary data.</text>
</comment>
<reference evidence="2 3" key="1">
    <citation type="submission" date="2024-09" db="EMBL/GenBank/DDBJ databases">
        <title>Chromosome-scale assembly of Riccia sorocarpa.</title>
        <authorList>
            <person name="Paukszto L."/>
        </authorList>
    </citation>
    <scope>NUCLEOTIDE SEQUENCE [LARGE SCALE GENOMIC DNA]</scope>
    <source>
        <strain evidence="2">LP-2024</strain>
        <tissue evidence="2">Aerial parts of the thallus</tissue>
    </source>
</reference>
<evidence type="ECO:0000313" key="3">
    <source>
        <dbReference type="Proteomes" id="UP001633002"/>
    </source>
</evidence>